<gene>
    <name evidence="1" type="ORF">RPR59_07090</name>
</gene>
<dbReference type="PANTHER" id="PTHR30348">
    <property type="entry name" value="UNCHARACTERIZED PROTEIN YECE"/>
    <property type="match status" value="1"/>
</dbReference>
<dbReference type="PANTHER" id="PTHR30348:SF4">
    <property type="entry name" value="DUF72 DOMAIN-CONTAINING PROTEIN"/>
    <property type="match status" value="1"/>
</dbReference>
<reference evidence="1 2" key="1">
    <citation type="submission" date="2023-09" db="EMBL/GenBank/DDBJ databases">
        <authorList>
            <person name="Rey-Velasco X."/>
        </authorList>
    </citation>
    <scope>NUCLEOTIDE SEQUENCE [LARGE SCALE GENOMIC DNA]</scope>
    <source>
        <strain evidence="1 2">W311</strain>
    </source>
</reference>
<name>A0ABZ0BDZ3_9SPHN</name>
<dbReference type="Gene3D" id="3.20.20.410">
    <property type="entry name" value="Protein of unknown function UPF0759"/>
    <property type="match status" value="1"/>
</dbReference>
<dbReference type="Proteomes" id="UP001302249">
    <property type="component" value="Chromosome"/>
</dbReference>
<dbReference type="EMBL" id="CP135076">
    <property type="protein sequence ID" value="WNO55001.1"/>
    <property type="molecule type" value="Genomic_DNA"/>
</dbReference>
<dbReference type="Pfam" id="PF01904">
    <property type="entry name" value="DUF72"/>
    <property type="match status" value="1"/>
</dbReference>
<protein>
    <submittedName>
        <fullName evidence="1">DUF72 domain-containing protein</fullName>
    </submittedName>
</protein>
<accession>A0ABZ0BDZ3</accession>
<dbReference type="InterPro" id="IPR002763">
    <property type="entry name" value="DUF72"/>
</dbReference>
<keyword evidence="2" id="KW-1185">Reference proteome</keyword>
<proteinExistence type="predicted"/>
<evidence type="ECO:0000313" key="2">
    <source>
        <dbReference type="Proteomes" id="UP001302249"/>
    </source>
</evidence>
<evidence type="ECO:0000313" key="1">
    <source>
        <dbReference type="EMBL" id="WNO55001.1"/>
    </source>
</evidence>
<organism evidence="1 2">
    <name type="scientific">Stakelama saccharophila</name>
    <dbReference type="NCBI Taxonomy" id="3075605"/>
    <lineage>
        <taxon>Bacteria</taxon>
        <taxon>Pseudomonadati</taxon>
        <taxon>Pseudomonadota</taxon>
        <taxon>Alphaproteobacteria</taxon>
        <taxon>Sphingomonadales</taxon>
        <taxon>Sphingomonadaceae</taxon>
        <taxon>Stakelama</taxon>
    </lineage>
</organism>
<sequence>MPSSPRPGASAIRIGCSGWNYRHWRGRFYPEKLAVKNWFGFYAEHFDTVEINNSFYRLPKAETFDKHRRDSATPSRPTATSPT</sequence>
<dbReference type="SUPFAM" id="SSF117396">
    <property type="entry name" value="TM1631-like"/>
    <property type="match status" value="1"/>
</dbReference>
<dbReference type="InterPro" id="IPR036520">
    <property type="entry name" value="UPF0759_sf"/>
</dbReference>